<evidence type="ECO:0000256" key="3">
    <source>
        <dbReference type="ARBA" id="ARBA00011726"/>
    </source>
</evidence>
<feature type="region of interest" description="Disordered" evidence="11">
    <location>
        <begin position="115"/>
        <end position="164"/>
    </location>
</feature>
<keyword evidence="8 10" id="KW-0927">Auxin signaling pathway</keyword>
<dbReference type="PANTHER" id="PTHR31734:SF261">
    <property type="entry name" value="AUXIN-RESPONSIVE PROTEIN IAA13"/>
    <property type="match status" value="1"/>
</dbReference>
<keyword evidence="6 10" id="KW-0804">Transcription</keyword>
<dbReference type="InterPro" id="IPR003311">
    <property type="entry name" value="AUX_IAA"/>
</dbReference>
<name>A0A9I9D3V8_CUCME</name>
<evidence type="ECO:0000256" key="2">
    <source>
        <dbReference type="ARBA" id="ARBA00006728"/>
    </source>
</evidence>
<evidence type="ECO:0000256" key="4">
    <source>
        <dbReference type="ARBA" id="ARBA00022491"/>
    </source>
</evidence>
<evidence type="ECO:0000256" key="5">
    <source>
        <dbReference type="ARBA" id="ARBA00023015"/>
    </source>
</evidence>
<proteinExistence type="inferred from homology"/>
<comment type="subunit">
    <text evidence="3 10">Homodimers and heterodimers.</text>
</comment>
<dbReference type="Pfam" id="PF02309">
    <property type="entry name" value="AUX_IAA"/>
    <property type="match status" value="1"/>
</dbReference>
<feature type="chain" id="PRO_5039887863" description="Auxin-responsive protein" evidence="12">
    <location>
        <begin position="35"/>
        <end position="333"/>
    </location>
</feature>
<feature type="signal peptide" evidence="12">
    <location>
        <begin position="1"/>
        <end position="34"/>
    </location>
</feature>
<sequence length="333" mass="36314">IFLPTPPPLKPTLAFPFLLLLLPITSFLIKPNHPLSLNPPPQSSFNFMLSQHSMSTISKDDNMVLSSEDSSSPDESEIELGLGLCLGVRDSPRNIHKTSSGGIQFRRILTAEDFPSSISSSSSSTSSVCSSSSLRGVNVTDGSNTNSDSSPTTNGGRSSQVVGWPPIRASRISTLVNQAKPHSVEEFKVDAGKDKNKHQKEGALKSIISGKDQSKEESRNSRNSVYVKVNMDGVLIGRKVNLSAHSSYETLAQTIENMFLDPTALVNSTGSSIKEHDGVRPSRLLNGHSGYMLTYEDREGDWMLVGDVPWGMFTHSVKRLRIMRATELNQIGR</sequence>
<accession>A0A9I9D3V8</accession>
<keyword evidence="4 10" id="KW-0678">Repressor</keyword>
<evidence type="ECO:0000256" key="8">
    <source>
        <dbReference type="ARBA" id="ARBA00023294"/>
    </source>
</evidence>
<organism evidence="14">
    <name type="scientific">Cucumis melo</name>
    <name type="common">Muskmelon</name>
    <dbReference type="NCBI Taxonomy" id="3656"/>
    <lineage>
        <taxon>Eukaryota</taxon>
        <taxon>Viridiplantae</taxon>
        <taxon>Streptophyta</taxon>
        <taxon>Embryophyta</taxon>
        <taxon>Tracheophyta</taxon>
        <taxon>Spermatophyta</taxon>
        <taxon>Magnoliopsida</taxon>
        <taxon>eudicotyledons</taxon>
        <taxon>Gunneridae</taxon>
        <taxon>Pentapetalae</taxon>
        <taxon>rosids</taxon>
        <taxon>fabids</taxon>
        <taxon>Cucurbitales</taxon>
        <taxon>Cucurbitaceae</taxon>
        <taxon>Benincaseae</taxon>
        <taxon>Cucumis</taxon>
    </lineage>
</organism>
<comment type="similarity">
    <text evidence="2 10">Belongs to the Aux/IAA family.</text>
</comment>
<dbReference type="PROSITE" id="PS51745">
    <property type="entry name" value="PB1"/>
    <property type="match status" value="1"/>
</dbReference>
<dbReference type="AlphaFoldDB" id="A0A9I9D3V8"/>
<keyword evidence="5 10" id="KW-0805">Transcription regulation</keyword>
<dbReference type="GO" id="GO:0009734">
    <property type="term" value="P:auxin-activated signaling pathway"/>
    <property type="evidence" value="ECO:0007669"/>
    <property type="project" value="UniProtKB-UniRule"/>
</dbReference>
<dbReference type="InterPro" id="IPR033389">
    <property type="entry name" value="AUX/IAA_dom"/>
</dbReference>
<dbReference type="EnsemblPlants" id="MELO3C012839.2.1">
    <property type="protein sequence ID" value="MELO3C012839.2.1"/>
    <property type="gene ID" value="MELO3C012839.2"/>
</dbReference>
<dbReference type="InterPro" id="IPR053793">
    <property type="entry name" value="PB1-like"/>
</dbReference>
<evidence type="ECO:0000256" key="12">
    <source>
        <dbReference type="SAM" id="SignalP"/>
    </source>
</evidence>
<comment type="function">
    <text evidence="9">Aux/IAA proteins are short-lived transcriptional factors that function as repressors of early auxin response genes at low auxin concentrations. Repression is thought to result from the interaction with auxin response factors (ARFs), proteins that bind to the auxin-responsive promoter element (AuxRE). Formation of heterodimers with ARF proteins may alter their ability to modulate early auxin response genes expression.</text>
</comment>
<dbReference type="Gramene" id="MELO3C012839.2.1">
    <property type="protein sequence ID" value="MELO3C012839.2.1"/>
    <property type="gene ID" value="MELO3C012839.2"/>
</dbReference>
<dbReference type="GO" id="GO:0006355">
    <property type="term" value="P:regulation of DNA-templated transcription"/>
    <property type="evidence" value="ECO:0007669"/>
    <property type="project" value="InterPro"/>
</dbReference>
<keyword evidence="12" id="KW-0732">Signal</keyword>
<dbReference type="Gene3D" id="3.10.20.90">
    <property type="entry name" value="Phosphatidylinositol 3-kinase Catalytic Subunit, Chain A, domain 1"/>
    <property type="match status" value="1"/>
</dbReference>
<feature type="domain" description="PB1" evidence="13">
    <location>
        <begin position="224"/>
        <end position="327"/>
    </location>
</feature>
<evidence type="ECO:0000256" key="1">
    <source>
        <dbReference type="ARBA" id="ARBA00004123"/>
    </source>
</evidence>
<feature type="region of interest" description="Disordered" evidence="11">
    <location>
        <begin position="186"/>
        <end position="222"/>
    </location>
</feature>
<evidence type="ECO:0000256" key="10">
    <source>
        <dbReference type="RuleBase" id="RU004549"/>
    </source>
</evidence>
<evidence type="ECO:0000313" key="14">
    <source>
        <dbReference type="EnsemblPlants" id="MELO3C012839.2.1"/>
    </source>
</evidence>
<evidence type="ECO:0000259" key="13">
    <source>
        <dbReference type="PROSITE" id="PS51745"/>
    </source>
</evidence>
<dbReference type="SUPFAM" id="SSF54277">
    <property type="entry name" value="CAD &amp; PB1 domains"/>
    <property type="match status" value="1"/>
</dbReference>
<evidence type="ECO:0000256" key="9">
    <source>
        <dbReference type="ARBA" id="ARBA00025283"/>
    </source>
</evidence>
<protein>
    <recommendedName>
        <fullName evidence="10">Auxin-responsive protein</fullName>
    </recommendedName>
</protein>
<comment type="subcellular location">
    <subcellularLocation>
        <location evidence="1 10">Nucleus</location>
    </subcellularLocation>
</comment>
<evidence type="ECO:0000256" key="6">
    <source>
        <dbReference type="ARBA" id="ARBA00023163"/>
    </source>
</evidence>
<keyword evidence="7 10" id="KW-0539">Nucleus</keyword>
<evidence type="ECO:0000256" key="11">
    <source>
        <dbReference type="SAM" id="MobiDB-lite"/>
    </source>
</evidence>
<dbReference type="GO" id="GO:0005634">
    <property type="term" value="C:nucleus"/>
    <property type="evidence" value="ECO:0007669"/>
    <property type="project" value="UniProtKB-SubCell"/>
</dbReference>
<feature type="compositionally biased region" description="Low complexity" evidence="11">
    <location>
        <begin position="116"/>
        <end position="156"/>
    </location>
</feature>
<evidence type="ECO:0000256" key="7">
    <source>
        <dbReference type="ARBA" id="ARBA00023242"/>
    </source>
</evidence>
<feature type="compositionally biased region" description="Basic and acidic residues" evidence="11">
    <location>
        <begin position="186"/>
        <end position="203"/>
    </location>
</feature>
<dbReference type="PANTHER" id="PTHR31734">
    <property type="entry name" value="AUXIN-RESPONSIVE PROTEIN IAA17"/>
    <property type="match status" value="1"/>
</dbReference>
<reference evidence="14" key="1">
    <citation type="submission" date="2023-03" db="UniProtKB">
        <authorList>
            <consortium name="EnsemblPlants"/>
        </authorList>
    </citation>
    <scope>IDENTIFICATION</scope>
</reference>